<protein>
    <submittedName>
        <fullName evidence="2">TPR-like protein</fullName>
    </submittedName>
</protein>
<keyword evidence="3" id="KW-1185">Reference proteome</keyword>
<sequence>MCLTSLGLALQFRFECLGKLEDIENAAITVELRAVELAPDGHVDKARCLNNLANVLQRRFERRGQLGDMESAILAQSRAVDLTSDGHVDKPGYLSNLGNIYLREFIRLGKLDSIEDAIVVLRRAADLTAEGHPNKPRCLTNLGNVLRRRFERLGDMNDIENAIVEQRHAVELTPDPDRFKPGRLTNLAIALQRRFEHLGELEDIEDAIVVQRKAIDLTSDRNPEKPTFLCNLGNMLEGRFKQFGEVQDVEDSVTAKRRALELTPTDHPEIPTRLNNLGNALESRFQRLGRLEDIDEAISIKCRAVELTPDGHLAKLGRLNNLAHAFKNRFQRLREISDIDRAIKIQRSVLESTPDIHPGKASRLNNLGNALQYRFECAGELDDIENAILSKRGAVKLTPDGHVDKPTHLTDLGEALYAQFQQTSIAADFEEAFHSFMLAASDSSGSPSIRLRAARACALMCSKVPGIASQEMLLHAHERVLLLIPQVVWLGHSLKRRYNELPEIGEMVHTAAAAAIAAGELTQALEWLEEGRSVVWGQVLQLRTPMDDLRRYHPAIAIRLQRVSVALESTGRYTTAGLLRDDPQIHLRMSMEEEARNRRLLAKEYENLLTQVREFDGFQSFLQPKRFSELSSATANGPIVVINMHESRCDALVLFQTGRIVNIPLPRFSSALAATMHSTLLSSLQSQGVRNRKPIQLAVGGVDHIGQILNNLWTRVVYPVLEVINEQTSCSEGDKLPHVTWCATGPLAFLPLHAAGMYGSKAPAGKNKMFEYAVSSYTPTISSLISTPPNRSELVDHTPPSILVISQSDAEGYSRLPGTKKEERQIRNHFPDRTKSLTGADATIDTVLEALNQHHWVHLACHGIQDSSDPTKSAFVLCDGKLELSQLMTKSMKLAELAFLSACETATGDEKLPEEAVHLTAGMLTIGFKSVVGTMWSIRDEDAPIVADVFYSNLKAAEEEGNGSKLKVAYALHESMKYLRENVGEESFIRWVPFVHFGI</sequence>
<dbReference type="Gene3D" id="1.25.40.10">
    <property type="entry name" value="Tetratricopeptide repeat domain"/>
    <property type="match status" value="3"/>
</dbReference>
<dbReference type="InterPro" id="IPR011990">
    <property type="entry name" value="TPR-like_helical_dom_sf"/>
</dbReference>
<organism evidence="2 3">
    <name type="scientific">Dendrothele bispora (strain CBS 962.96)</name>
    <dbReference type="NCBI Taxonomy" id="1314807"/>
    <lineage>
        <taxon>Eukaryota</taxon>
        <taxon>Fungi</taxon>
        <taxon>Dikarya</taxon>
        <taxon>Basidiomycota</taxon>
        <taxon>Agaricomycotina</taxon>
        <taxon>Agaricomycetes</taxon>
        <taxon>Agaricomycetidae</taxon>
        <taxon>Agaricales</taxon>
        <taxon>Agaricales incertae sedis</taxon>
        <taxon>Dendrothele</taxon>
    </lineage>
</organism>
<gene>
    <name evidence="2" type="ORF">K435DRAFT_931269</name>
</gene>
<evidence type="ECO:0000259" key="1">
    <source>
        <dbReference type="Pfam" id="PF12770"/>
    </source>
</evidence>
<dbReference type="SUPFAM" id="SSF48452">
    <property type="entry name" value="TPR-like"/>
    <property type="match status" value="1"/>
</dbReference>
<name>A0A4S8L3W4_DENBC</name>
<accession>A0A4S8L3W4</accession>
<dbReference type="OrthoDB" id="9991317at2759"/>
<proteinExistence type="predicted"/>
<evidence type="ECO:0000313" key="2">
    <source>
        <dbReference type="EMBL" id="THU83222.1"/>
    </source>
</evidence>
<dbReference type="PANTHER" id="PTHR19959">
    <property type="entry name" value="KINESIN LIGHT CHAIN"/>
    <property type="match status" value="1"/>
</dbReference>
<dbReference type="PANTHER" id="PTHR19959:SF119">
    <property type="entry name" value="FUNGAL LIPASE-LIKE DOMAIN-CONTAINING PROTEIN"/>
    <property type="match status" value="1"/>
</dbReference>
<dbReference type="Pfam" id="PF12770">
    <property type="entry name" value="CHAT"/>
    <property type="match status" value="1"/>
</dbReference>
<dbReference type="EMBL" id="ML179677">
    <property type="protein sequence ID" value="THU83222.1"/>
    <property type="molecule type" value="Genomic_DNA"/>
</dbReference>
<dbReference type="Proteomes" id="UP000297245">
    <property type="component" value="Unassembled WGS sequence"/>
</dbReference>
<dbReference type="InterPro" id="IPR024983">
    <property type="entry name" value="CHAT_dom"/>
</dbReference>
<reference evidence="2 3" key="1">
    <citation type="journal article" date="2019" name="Nat. Ecol. Evol.">
        <title>Megaphylogeny resolves global patterns of mushroom evolution.</title>
        <authorList>
            <person name="Varga T."/>
            <person name="Krizsan K."/>
            <person name="Foldi C."/>
            <person name="Dima B."/>
            <person name="Sanchez-Garcia M."/>
            <person name="Sanchez-Ramirez S."/>
            <person name="Szollosi G.J."/>
            <person name="Szarkandi J.G."/>
            <person name="Papp V."/>
            <person name="Albert L."/>
            <person name="Andreopoulos W."/>
            <person name="Angelini C."/>
            <person name="Antonin V."/>
            <person name="Barry K.W."/>
            <person name="Bougher N.L."/>
            <person name="Buchanan P."/>
            <person name="Buyck B."/>
            <person name="Bense V."/>
            <person name="Catcheside P."/>
            <person name="Chovatia M."/>
            <person name="Cooper J."/>
            <person name="Damon W."/>
            <person name="Desjardin D."/>
            <person name="Finy P."/>
            <person name="Geml J."/>
            <person name="Haridas S."/>
            <person name="Hughes K."/>
            <person name="Justo A."/>
            <person name="Karasinski D."/>
            <person name="Kautmanova I."/>
            <person name="Kiss B."/>
            <person name="Kocsube S."/>
            <person name="Kotiranta H."/>
            <person name="LaButti K.M."/>
            <person name="Lechner B.E."/>
            <person name="Liimatainen K."/>
            <person name="Lipzen A."/>
            <person name="Lukacs Z."/>
            <person name="Mihaltcheva S."/>
            <person name="Morgado L.N."/>
            <person name="Niskanen T."/>
            <person name="Noordeloos M.E."/>
            <person name="Ohm R.A."/>
            <person name="Ortiz-Santana B."/>
            <person name="Ovrebo C."/>
            <person name="Racz N."/>
            <person name="Riley R."/>
            <person name="Savchenko A."/>
            <person name="Shiryaev A."/>
            <person name="Soop K."/>
            <person name="Spirin V."/>
            <person name="Szebenyi C."/>
            <person name="Tomsovsky M."/>
            <person name="Tulloss R.E."/>
            <person name="Uehling J."/>
            <person name="Grigoriev I.V."/>
            <person name="Vagvolgyi C."/>
            <person name="Papp T."/>
            <person name="Martin F.M."/>
            <person name="Miettinen O."/>
            <person name="Hibbett D.S."/>
            <person name="Nagy L.G."/>
        </authorList>
    </citation>
    <scope>NUCLEOTIDE SEQUENCE [LARGE SCALE GENOMIC DNA]</scope>
    <source>
        <strain evidence="2 3">CBS 962.96</strain>
    </source>
</reference>
<dbReference type="AlphaFoldDB" id="A0A4S8L3W4"/>
<evidence type="ECO:0000313" key="3">
    <source>
        <dbReference type="Proteomes" id="UP000297245"/>
    </source>
</evidence>
<feature type="domain" description="CHAT" evidence="1">
    <location>
        <begin position="708"/>
        <end position="998"/>
    </location>
</feature>